<dbReference type="PIRSF" id="PIRSF030850">
    <property type="entry name" value="UCP030850"/>
    <property type="match status" value="1"/>
</dbReference>
<keyword evidence="2" id="KW-0378">Hydrolase</keyword>
<evidence type="ECO:0000313" key="3">
    <source>
        <dbReference type="Proteomes" id="UP000634206"/>
    </source>
</evidence>
<keyword evidence="2" id="KW-0540">Nuclease</keyword>
<name>A0AAE2VCW8_9BACT</name>
<reference evidence="2" key="1">
    <citation type="submission" date="2021-01" db="EMBL/GenBank/DDBJ databases">
        <title>Modified the classification status of verrucomicrobia.</title>
        <authorList>
            <person name="Feng X."/>
        </authorList>
    </citation>
    <scope>NUCLEOTIDE SEQUENCE</scope>
    <source>
        <strain evidence="2">5K15</strain>
    </source>
</reference>
<proteinExistence type="predicted"/>
<dbReference type="AlphaFoldDB" id="A0AAE2VCW8"/>
<feature type="domain" description="HNH nuclease" evidence="1">
    <location>
        <begin position="192"/>
        <end position="244"/>
    </location>
</feature>
<dbReference type="Proteomes" id="UP000634206">
    <property type="component" value="Unassembled WGS sequence"/>
</dbReference>
<dbReference type="Gene3D" id="1.10.30.50">
    <property type="match status" value="1"/>
</dbReference>
<gene>
    <name evidence="2" type="ORF">JIN83_02410</name>
</gene>
<accession>A0AAE2VCW8</accession>
<dbReference type="GO" id="GO:0004519">
    <property type="term" value="F:endonuclease activity"/>
    <property type="evidence" value="ECO:0007669"/>
    <property type="project" value="UniProtKB-KW"/>
</dbReference>
<keyword evidence="3" id="KW-1185">Reference proteome</keyword>
<comment type="caution">
    <text evidence="2">The sequence shown here is derived from an EMBL/GenBank/DDBJ whole genome shotgun (WGS) entry which is preliminary data.</text>
</comment>
<sequence length="298" mass="33868">MSDPISHYEELFYDLHTGVVGNHERPHKPAMLLAVMDLIESGALTENLIPFSPELRQRFTFYYDIVRLENDRNTPINPYFYMRSESFWSHVATSGNEAVVRALSSPPTIGKLPALIEGAKLAADLWNAVSHPTQRGQLRDVLISRYFPQHRHLLLNQPVVSCVTKEDEETYQLPGRSAGFRRIVTQVYEHQCAACGLRLRRPDGATIVDAAHIIPFSESQNDHPRNGLALCKNHHWAMDRSLIAPGPDFHWLVSESLDSRQAGERDLIALSNRPLILPKETAYHPLPEALEWRQCRLA</sequence>
<dbReference type="InterPro" id="IPR003615">
    <property type="entry name" value="HNH_nuc"/>
</dbReference>
<protein>
    <submittedName>
        <fullName evidence="2">HNH endonuclease</fullName>
    </submittedName>
</protein>
<evidence type="ECO:0000313" key="2">
    <source>
        <dbReference type="EMBL" id="MBK1853799.1"/>
    </source>
</evidence>
<dbReference type="EMBL" id="JAENIG010000001">
    <property type="protein sequence ID" value="MBK1853799.1"/>
    <property type="molecule type" value="Genomic_DNA"/>
</dbReference>
<dbReference type="InterPro" id="IPR011396">
    <property type="entry name" value="PT_DNA_restrict"/>
</dbReference>
<keyword evidence="2" id="KW-0255">Endonuclease</keyword>
<organism evidence="2 3">
    <name type="scientific">Oceaniferula flava</name>
    <dbReference type="NCBI Taxonomy" id="2800421"/>
    <lineage>
        <taxon>Bacteria</taxon>
        <taxon>Pseudomonadati</taxon>
        <taxon>Verrucomicrobiota</taxon>
        <taxon>Verrucomicrobiia</taxon>
        <taxon>Verrucomicrobiales</taxon>
        <taxon>Verrucomicrobiaceae</taxon>
        <taxon>Oceaniferula</taxon>
    </lineage>
</organism>
<dbReference type="CDD" id="cd00085">
    <property type="entry name" value="HNHc"/>
    <property type="match status" value="1"/>
</dbReference>
<evidence type="ECO:0000259" key="1">
    <source>
        <dbReference type="Pfam" id="PF13391"/>
    </source>
</evidence>
<dbReference type="RefSeq" id="WP_309488397.1">
    <property type="nucleotide sequence ID" value="NZ_JAENIG010000001.1"/>
</dbReference>
<dbReference type="Pfam" id="PF13391">
    <property type="entry name" value="HNH_2"/>
    <property type="match status" value="1"/>
</dbReference>